<protein>
    <submittedName>
        <fullName evidence="2">Putative Flp pilus-assembly TadE/G-like</fullName>
    </submittedName>
</protein>
<dbReference type="AlphaFoldDB" id="A0A1T5B0V2"/>
<evidence type="ECO:0000313" key="2">
    <source>
        <dbReference type="EMBL" id="SKB40878.1"/>
    </source>
</evidence>
<organism evidence="2 3">
    <name type="scientific">Acetoanaerobium noterae</name>
    <dbReference type="NCBI Taxonomy" id="745369"/>
    <lineage>
        <taxon>Bacteria</taxon>
        <taxon>Bacillati</taxon>
        <taxon>Bacillota</taxon>
        <taxon>Clostridia</taxon>
        <taxon>Peptostreptococcales</taxon>
        <taxon>Filifactoraceae</taxon>
        <taxon>Acetoanaerobium</taxon>
    </lineage>
</organism>
<sequence>MKKSKTKANFNHKGSIAVIIAMTIAVLLAMTALVTDVGAMALTRNKLQSAADSAALAGAQELPSNTTQAEIIARDYLDKNISDSYTADVVFSDSNQKISVNITKNIGFAFARILGINDGDINVHAAAINAPARSVVSGLRPFGIVWNPELDFQSNEEVILKYIPNITAEDELGPGNFGSVNLWGKDPQYKYPENILNGTKNHYAIGDGVDTYPGNNAGPTAKNLRDLLDANSGSVTILIPLFSTMDVPGNKEIIITGFAAFQIDDVEQKGNNVDVTGHFVEHVTLGNADLDGTDYGVRAVNLVE</sequence>
<gene>
    <name evidence="2" type="ORF">SAMN02745120_1347</name>
</gene>
<accession>A0A1T5B0V2</accession>
<proteinExistence type="predicted"/>
<name>A0A1T5B0V2_9FIRM</name>
<dbReference type="Pfam" id="PF13400">
    <property type="entry name" value="Tad"/>
    <property type="match status" value="1"/>
</dbReference>
<evidence type="ECO:0000259" key="1">
    <source>
        <dbReference type="Pfam" id="PF13400"/>
    </source>
</evidence>
<feature type="domain" description="Putative Flp pilus-assembly TadG-like N-terminal" evidence="1">
    <location>
        <begin position="14"/>
        <end position="60"/>
    </location>
</feature>
<evidence type="ECO:0000313" key="3">
    <source>
        <dbReference type="Proteomes" id="UP000243406"/>
    </source>
</evidence>
<dbReference type="Proteomes" id="UP000243406">
    <property type="component" value="Unassembled WGS sequence"/>
</dbReference>
<keyword evidence="3" id="KW-1185">Reference proteome</keyword>
<reference evidence="3" key="1">
    <citation type="submission" date="2017-02" db="EMBL/GenBank/DDBJ databases">
        <authorList>
            <person name="Varghese N."/>
            <person name="Submissions S."/>
        </authorList>
    </citation>
    <scope>NUCLEOTIDE SEQUENCE [LARGE SCALE GENOMIC DNA]</scope>
    <source>
        <strain evidence="3">ATCC 35199</strain>
    </source>
</reference>
<dbReference type="RefSeq" id="WP_079589235.1">
    <property type="nucleotide sequence ID" value="NZ_FUYN01000002.1"/>
</dbReference>
<dbReference type="EMBL" id="FUYN01000002">
    <property type="protein sequence ID" value="SKB40878.1"/>
    <property type="molecule type" value="Genomic_DNA"/>
</dbReference>
<dbReference type="InterPro" id="IPR028087">
    <property type="entry name" value="Tad_N"/>
</dbReference>
<dbReference type="OrthoDB" id="5447051at2"/>